<dbReference type="GO" id="GO:0003983">
    <property type="term" value="F:UTP:glucose-1-phosphate uridylyltransferase activity"/>
    <property type="evidence" value="ECO:0007669"/>
    <property type="project" value="UniProtKB-EC"/>
</dbReference>
<dbReference type="EC" id="2.7.7.9" evidence="3"/>
<evidence type="ECO:0000256" key="6">
    <source>
        <dbReference type="ARBA" id="ARBA00022695"/>
    </source>
</evidence>
<dbReference type="InterPro" id="IPR029044">
    <property type="entry name" value="Nucleotide-diphossugar_trans"/>
</dbReference>
<comment type="similarity">
    <text evidence="1">Belongs to the UDPGP type 1 family.</text>
</comment>
<keyword evidence="10" id="KW-1185">Reference proteome</keyword>
<dbReference type="SUPFAM" id="SSF53448">
    <property type="entry name" value="Nucleotide-diphospho-sugar transferases"/>
    <property type="match status" value="1"/>
</dbReference>
<dbReference type="AlphaFoldDB" id="A0A5J4P2T4"/>
<reference evidence="9 10" key="1">
    <citation type="journal article" date="2019" name="Gigascience">
        <title>Whole-genome sequence of the oriental lung fluke Paragonimus westermani.</title>
        <authorList>
            <person name="Oey H."/>
            <person name="Zakrzewski M."/>
            <person name="Narain K."/>
            <person name="Devi K.R."/>
            <person name="Agatsuma T."/>
            <person name="Nawaratna S."/>
            <person name="Gobert G.N."/>
            <person name="Jones M.K."/>
            <person name="Ragan M.A."/>
            <person name="McManus D.P."/>
            <person name="Krause L."/>
        </authorList>
    </citation>
    <scope>NUCLEOTIDE SEQUENCE [LARGE SCALE GENOMIC DNA]</scope>
    <source>
        <strain evidence="9 10">IND2009</strain>
    </source>
</reference>
<evidence type="ECO:0000313" key="10">
    <source>
        <dbReference type="Proteomes" id="UP000324629"/>
    </source>
</evidence>
<comment type="catalytic activity">
    <reaction evidence="8">
        <text>alpha-D-glucose 1-phosphate + UTP + H(+) = UDP-alpha-D-glucose + diphosphate</text>
        <dbReference type="Rhea" id="RHEA:19889"/>
        <dbReference type="ChEBI" id="CHEBI:15378"/>
        <dbReference type="ChEBI" id="CHEBI:33019"/>
        <dbReference type="ChEBI" id="CHEBI:46398"/>
        <dbReference type="ChEBI" id="CHEBI:58601"/>
        <dbReference type="ChEBI" id="CHEBI:58885"/>
        <dbReference type="EC" id="2.7.7.9"/>
    </reaction>
    <physiologicalReaction direction="left-to-right" evidence="8">
        <dbReference type="Rhea" id="RHEA:19890"/>
    </physiologicalReaction>
</comment>
<dbReference type="Pfam" id="PF01704">
    <property type="entry name" value="UDPGP"/>
    <property type="match status" value="1"/>
</dbReference>
<dbReference type="GO" id="GO:0006011">
    <property type="term" value="P:UDP-alpha-D-glucose metabolic process"/>
    <property type="evidence" value="ECO:0007669"/>
    <property type="project" value="InterPro"/>
</dbReference>
<gene>
    <name evidence="9" type="ORF">DEA37_0014161</name>
</gene>
<evidence type="ECO:0000256" key="8">
    <source>
        <dbReference type="ARBA" id="ARBA00047432"/>
    </source>
</evidence>
<evidence type="ECO:0000313" key="9">
    <source>
        <dbReference type="EMBL" id="KAA3682204.1"/>
    </source>
</evidence>
<organism evidence="9 10">
    <name type="scientific">Paragonimus westermani</name>
    <dbReference type="NCBI Taxonomy" id="34504"/>
    <lineage>
        <taxon>Eukaryota</taxon>
        <taxon>Metazoa</taxon>
        <taxon>Spiralia</taxon>
        <taxon>Lophotrochozoa</taxon>
        <taxon>Platyhelminthes</taxon>
        <taxon>Trematoda</taxon>
        <taxon>Digenea</taxon>
        <taxon>Plagiorchiida</taxon>
        <taxon>Troglotremata</taxon>
        <taxon>Troglotrematidae</taxon>
        <taxon>Paragonimus</taxon>
    </lineage>
</organism>
<dbReference type="GO" id="GO:0005978">
    <property type="term" value="P:glycogen biosynthetic process"/>
    <property type="evidence" value="ECO:0007669"/>
    <property type="project" value="UniProtKB-UniPathway"/>
</dbReference>
<evidence type="ECO:0000256" key="5">
    <source>
        <dbReference type="ARBA" id="ARBA00022679"/>
    </source>
</evidence>
<comment type="caution">
    <text evidence="9">The sequence shown here is derived from an EMBL/GenBank/DDBJ whole genome shotgun (WGS) entry which is preliminary data.</text>
</comment>
<comment type="subunit">
    <text evidence="2">Homooctamer.</text>
</comment>
<evidence type="ECO:0000256" key="3">
    <source>
        <dbReference type="ARBA" id="ARBA00012415"/>
    </source>
</evidence>
<dbReference type="InterPro" id="IPR016267">
    <property type="entry name" value="UDPGP_trans"/>
</dbReference>
<protein>
    <recommendedName>
        <fullName evidence="4">UTP--glucose-1-phosphate uridylyltransferase</fullName>
        <ecNumber evidence="3">2.7.7.9</ecNumber>
    </recommendedName>
</protein>
<dbReference type="PANTHER" id="PTHR43511">
    <property type="match status" value="1"/>
</dbReference>
<sequence>MFKDILQYSSWAAAVPEKYVEDFKSVRKFEYFNINNLWINSSTMARLLEEDHIPMELIVTPETLKPIAVIQLEEAAGAAVHKFDNPGD</sequence>
<evidence type="ECO:0000256" key="2">
    <source>
        <dbReference type="ARBA" id="ARBA00011823"/>
    </source>
</evidence>
<dbReference type="Proteomes" id="UP000324629">
    <property type="component" value="Unassembled WGS sequence"/>
</dbReference>
<evidence type="ECO:0000256" key="7">
    <source>
        <dbReference type="ARBA" id="ARBA00023579"/>
    </source>
</evidence>
<comment type="function">
    <text evidence="7">UTP--glucose-1-phosphate uridylyltransferase catalyzing the conversion of glucose-1-phosphate into UDP-glucose, a crucial precursor for the production of glycogen.</text>
</comment>
<proteinExistence type="inferred from homology"/>
<keyword evidence="6" id="KW-0548">Nucleotidyltransferase</keyword>
<dbReference type="EMBL" id="QNGE01000052">
    <property type="protein sequence ID" value="KAA3682204.1"/>
    <property type="molecule type" value="Genomic_DNA"/>
</dbReference>
<evidence type="ECO:0000256" key="4">
    <source>
        <dbReference type="ARBA" id="ARBA00019048"/>
    </source>
</evidence>
<name>A0A5J4P2T4_9TREM</name>
<accession>A0A5J4P2T4</accession>
<dbReference type="Gene3D" id="3.90.550.10">
    <property type="entry name" value="Spore Coat Polysaccharide Biosynthesis Protein SpsA, Chain A"/>
    <property type="match status" value="1"/>
</dbReference>
<dbReference type="InterPro" id="IPR002618">
    <property type="entry name" value="UDPGP_fam"/>
</dbReference>
<dbReference type="UniPathway" id="UPA00164"/>
<keyword evidence="5" id="KW-0808">Transferase</keyword>
<evidence type="ECO:0000256" key="1">
    <source>
        <dbReference type="ARBA" id="ARBA00010401"/>
    </source>
</evidence>